<comment type="caution">
    <text evidence="1">The sequence shown here is derived from an EMBL/GenBank/DDBJ whole genome shotgun (WGS) entry which is preliminary data.</text>
</comment>
<organism evidence="1 2">
    <name type="scientific">Cupriavidus taiwanensis</name>
    <dbReference type="NCBI Taxonomy" id="164546"/>
    <lineage>
        <taxon>Bacteria</taxon>
        <taxon>Pseudomonadati</taxon>
        <taxon>Pseudomonadota</taxon>
        <taxon>Betaproteobacteria</taxon>
        <taxon>Burkholderiales</taxon>
        <taxon>Burkholderiaceae</taxon>
        <taxon>Cupriavidus</taxon>
    </lineage>
</organism>
<dbReference type="AlphaFoldDB" id="A0A975XH73"/>
<evidence type="ECO:0000313" key="1">
    <source>
        <dbReference type="EMBL" id="SOY71038.1"/>
    </source>
</evidence>
<proteinExistence type="predicted"/>
<reference evidence="1 2" key="1">
    <citation type="submission" date="2018-01" db="EMBL/GenBank/DDBJ databases">
        <authorList>
            <person name="Clerissi C."/>
        </authorList>
    </citation>
    <scope>NUCLEOTIDE SEQUENCE [LARGE SCALE GENOMIC DNA]</scope>
    <source>
        <strain evidence="1">Cupriavidus taiwanensis LMG 19430</strain>
    </source>
</reference>
<gene>
    <name evidence="1" type="ORF">CBM2586_B130012</name>
</gene>
<dbReference type="Proteomes" id="UP000257016">
    <property type="component" value="Unassembled WGS sequence"/>
</dbReference>
<protein>
    <submittedName>
        <fullName evidence="1">Uncharacterized protein</fullName>
    </submittedName>
</protein>
<sequence length="26" mass="2874">MSISSESTPITMAHYHYNIVMMTAAS</sequence>
<dbReference type="EMBL" id="OFSN01000019">
    <property type="protein sequence ID" value="SOY71038.1"/>
    <property type="molecule type" value="Genomic_DNA"/>
</dbReference>
<accession>A0A975XH73</accession>
<name>A0A975XH73_9BURK</name>
<evidence type="ECO:0000313" key="2">
    <source>
        <dbReference type="Proteomes" id="UP000257016"/>
    </source>
</evidence>